<dbReference type="AlphaFoldDB" id="A0A0T5P8U7"/>
<proteinExistence type="predicted"/>
<sequence>MEERMISHFRTVTFHCVDRVIAGEADNLDESNDIWWDRERGEVFNRYNSDRMKLVDMGGGRSQYSDFTDEEYFRICLHATGVGMAQSLFMSMNPHLAA</sequence>
<gene>
    <name evidence="1" type="ORF">XM52_13585</name>
</gene>
<evidence type="ECO:0000313" key="1">
    <source>
        <dbReference type="EMBL" id="KRS17509.1"/>
    </source>
</evidence>
<dbReference type="EMBL" id="LAXI01000007">
    <property type="protein sequence ID" value="KRS17509.1"/>
    <property type="molecule type" value="Genomic_DNA"/>
</dbReference>
<protein>
    <submittedName>
        <fullName evidence="1">Uncharacterized protein</fullName>
    </submittedName>
</protein>
<name>A0A0T5P8U7_9RHOB</name>
<comment type="caution">
    <text evidence="1">The sequence shown here is derived from an EMBL/GenBank/DDBJ whole genome shotgun (WGS) entry which is preliminary data.</text>
</comment>
<evidence type="ECO:0000313" key="2">
    <source>
        <dbReference type="Proteomes" id="UP000051401"/>
    </source>
</evidence>
<dbReference type="PATRIC" id="fig|540747.5.peg.5757"/>
<reference evidence="1 2" key="1">
    <citation type="submission" date="2015-04" db="EMBL/GenBank/DDBJ databases">
        <title>The draft genome sequence of Roseovarius indicus B108T.</title>
        <authorList>
            <person name="Li G."/>
            <person name="Lai Q."/>
            <person name="Shao Z."/>
            <person name="Yan P."/>
        </authorList>
    </citation>
    <scope>NUCLEOTIDE SEQUENCE [LARGE SCALE GENOMIC DNA]</scope>
    <source>
        <strain evidence="1 2">B108</strain>
    </source>
</reference>
<keyword evidence="2" id="KW-1185">Reference proteome</keyword>
<dbReference type="STRING" id="540747.SAMN04488031_101830"/>
<accession>A0A0T5P8U7</accession>
<organism evidence="1 2">
    <name type="scientific">Roseovarius indicus</name>
    <dbReference type="NCBI Taxonomy" id="540747"/>
    <lineage>
        <taxon>Bacteria</taxon>
        <taxon>Pseudomonadati</taxon>
        <taxon>Pseudomonadota</taxon>
        <taxon>Alphaproteobacteria</taxon>
        <taxon>Rhodobacterales</taxon>
        <taxon>Roseobacteraceae</taxon>
        <taxon>Roseovarius</taxon>
    </lineage>
</organism>
<dbReference type="Proteomes" id="UP000051401">
    <property type="component" value="Unassembled WGS sequence"/>
</dbReference>